<name>A0A2T8KQR1_9POAL</name>
<comment type="similarity">
    <text evidence="2">Belongs to the TMEM45 family.</text>
</comment>
<evidence type="ECO:0000256" key="4">
    <source>
        <dbReference type="ARBA" id="ARBA00022989"/>
    </source>
</evidence>
<feature type="transmembrane region" description="Helical" evidence="7">
    <location>
        <begin position="184"/>
        <end position="206"/>
    </location>
</feature>
<dbReference type="PANTHER" id="PTHR46285:SF3">
    <property type="entry name" value="PROTEINASE INHIBITOR I4, SERPIN (DUF716)"/>
    <property type="match status" value="1"/>
</dbReference>
<sequence length="320" mass="35274">MGTLVGHVAPGAGFLLIGLWQLFSHIRLFLLRPSSYSAPVWFPVRGVRHLELILIIVGTVISILMELVIGPEKHQPFDDDGTIPSNHLHNFEHASISLALLVFAAVTIHLDRVRAPMRDAVSQLVAAAAFAQQLLIFHLHSADHMGVEGQFHWLLQTVIAVTLATTLLGIPYPRSFTVSLVRSASLAFQGVWFIVMGIMLWTPALIPKGCFLNREEGHDVVRCRTDEALDRAKSLVNLQFSWYLTGTVVFVVLFYLHMAKLYPEEPQYLPLVKGGGGGGGGESDSRFSIGDDHDEEDDLEAAKRGFGHVVSGTKPVEIER</sequence>
<dbReference type="Proteomes" id="UP000243499">
    <property type="component" value="Chromosome 2"/>
</dbReference>
<proteinExistence type="inferred from homology"/>
<evidence type="ECO:0000256" key="3">
    <source>
        <dbReference type="ARBA" id="ARBA00022692"/>
    </source>
</evidence>
<dbReference type="EMBL" id="CM008047">
    <property type="protein sequence ID" value="PVH64490.1"/>
    <property type="molecule type" value="Genomic_DNA"/>
</dbReference>
<feature type="transmembrane region" description="Helical" evidence="7">
    <location>
        <begin position="151"/>
        <end position="172"/>
    </location>
</feature>
<evidence type="ECO:0000313" key="8">
    <source>
        <dbReference type="EMBL" id="PVH64490.1"/>
    </source>
</evidence>
<comment type="subcellular location">
    <subcellularLocation>
        <location evidence="1">Membrane</location>
        <topology evidence="1">Multi-pass membrane protein</topology>
    </subcellularLocation>
</comment>
<evidence type="ECO:0000256" key="2">
    <source>
        <dbReference type="ARBA" id="ARBA00006948"/>
    </source>
</evidence>
<dbReference type="Pfam" id="PF04819">
    <property type="entry name" value="DUF716"/>
    <property type="match status" value="1"/>
</dbReference>
<feature type="compositionally biased region" description="Gly residues" evidence="6">
    <location>
        <begin position="273"/>
        <end position="282"/>
    </location>
</feature>
<feature type="transmembrane region" description="Helical" evidence="7">
    <location>
        <begin position="120"/>
        <end position="139"/>
    </location>
</feature>
<dbReference type="GO" id="GO:0016020">
    <property type="term" value="C:membrane"/>
    <property type="evidence" value="ECO:0007669"/>
    <property type="project" value="UniProtKB-SubCell"/>
</dbReference>
<evidence type="ECO:0000256" key="6">
    <source>
        <dbReference type="SAM" id="MobiDB-lite"/>
    </source>
</evidence>
<keyword evidence="3 7" id="KW-0812">Transmembrane</keyword>
<dbReference type="PANTHER" id="PTHR46285">
    <property type="entry name" value="PROTEINASE INHIBITOR I4, SERPIN (DUF716)-RELATED"/>
    <property type="match status" value="1"/>
</dbReference>
<evidence type="ECO:0000256" key="5">
    <source>
        <dbReference type="ARBA" id="ARBA00023136"/>
    </source>
</evidence>
<feature type="transmembrane region" description="Helical" evidence="7">
    <location>
        <begin position="52"/>
        <end position="70"/>
    </location>
</feature>
<keyword evidence="5 7" id="KW-0472">Membrane</keyword>
<protein>
    <submittedName>
        <fullName evidence="8">Uncharacterized protein</fullName>
    </submittedName>
</protein>
<dbReference type="AlphaFoldDB" id="A0A2T8KQR1"/>
<evidence type="ECO:0000256" key="7">
    <source>
        <dbReference type="SAM" id="Phobius"/>
    </source>
</evidence>
<accession>A0A2T8KQR1</accession>
<reference evidence="8" key="1">
    <citation type="submission" date="2018-04" db="EMBL/GenBank/DDBJ databases">
        <title>WGS assembly of Panicum hallii.</title>
        <authorList>
            <person name="Lovell J."/>
            <person name="Jenkins J."/>
            <person name="Lowry D."/>
            <person name="Mamidi S."/>
            <person name="Sreedasyam A."/>
            <person name="Weng X."/>
            <person name="Barry K."/>
            <person name="Bonette J."/>
            <person name="Campitelli B."/>
            <person name="Daum C."/>
            <person name="Gordon S."/>
            <person name="Gould B."/>
            <person name="Lipzen A."/>
            <person name="Macqueen A."/>
            <person name="Palacio-Mejia J."/>
            <person name="Plott C."/>
            <person name="Shakirov E."/>
            <person name="Shu S."/>
            <person name="Yoshinaga Y."/>
            <person name="Zane M."/>
            <person name="Rokhsar D."/>
            <person name="Grimwood J."/>
            <person name="Schmutz J."/>
            <person name="Juenger T."/>
        </authorList>
    </citation>
    <scope>NUCLEOTIDE SEQUENCE [LARGE SCALE GENOMIC DNA]</scope>
    <source>
        <strain evidence="8">FIL2</strain>
    </source>
</reference>
<keyword evidence="4 7" id="KW-1133">Transmembrane helix</keyword>
<organism evidence="8">
    <name type="scientific">Panicum hallii</name>
    <dbReference type="NCBI Taxonomy" id="206008"/>
    <lineage>
        <taxon>Eukaryota</taxon>
        <taxon>Viridiplantae</taxon>
        <taxon>Streptophyta</taxon>
        <taxon>Embryophyta</taxon>
        <taxon>Tracheophyta</taxon>
        <taxon>Spermatophyta</taxon>
        <taxon>Magnoliopsida</taxon>
        <taxon>Liliopsida</taxon>
        <taxon>Poales</taxon>
        <taxon>Poaceae</taxon>
        <taxon>PACMAD clade</taxon>
        <taxon>Panicoideae</taxon>
        <taxon>Panicodae</taxon>
        <taxon>Paniceae</taxon>
        <taxon>Panicinae</taxon>
        <taxon>Panicum</taxon>
        <taxon>Panicum sect. Panicum</taxon>
    </lineage>
</organism>
<evidence type="ECO:0000256" key="1">
    <source>
        <dbReference type="ARBA" id="ARBA00004141"/>
    </source>
</evidence>
<gene>
    <name evidence="8" type="ORF">PAHAL_2G283300</name>
</gene>
<dbReference type="Gramene" id="PVH64490">
    <property type="protein sequence ID" value="PVH64490"/>
    <property type="gene ID" value="PAHAL_2G283300"/>
</dbReference>
<dbReference type="InterPro" id="IPR006904">
    <property type="entry name" value="DUF716"/>
</dbReference>
<feature type="transmembrane region" description="Helical" evidence="7">
    <location>
        <begin position="12"/>
        <end position="31"/>
    </location>
</feature>
<feature type="region of interest" description="Disordered" evidence="6">
    <location>
        <begin position="273"/>
        <end position="295"/>
    </location>
</feature>
<feature type="transmembrane region" description="Helical" evidence="7">
    <location>
        <begin position="240"/>
        <end position="258"/>
    </location>
</feature>
<feature type="transmembrane region" description="Helical" evidence="7">
    <location>
        <begin position="90"/>
        <end position="108"/>
    </location>
</feature>